<dbReference type="Proteomes" id="UP000000483">
    <property type="component" value="Chromosome"/>
</dbReference>
<dbReference type="eggNOG" id="COG5483">
    <property type="taxonomic scope" value="Bacteria"/>
</dbReference>
<proteinExistence type="predicted"/>
<evidence type="ECO:0000313" key="2">
    <source>
        <dbReference type="Proteomes" id="UP000000483"/>
    </source>
</evidence>
<accession>F2NDE0</accession>
<evidence type="ECO:0000313" key="1">
    <source>
        <dbReference type="EMBL" id="AEB10006.1"/>
    </source>
</evidence>
<evidence type="ECO:0008006" key="3">
    <source>
        <dbReference type="Google" id="ProtNLM"/>
    </source>
</evidence>
<dbReference type="OrthoDB" id="9810084at2"/>
<sequence>MEIYTIGFTKKSAEEFFEILKQNGIKCLIDVRLHNQSQLAGFAKRNDLKYFLRELCGTEYQHEPRLAPTEEILEDYRHKKIGWEEYRQRFLKLLADRKVAEFLPRQLFETPTVLLCSESQAEYCHRRLVAEYLQRVWGDVVIRDL</sequence>
<dbReference type="EMBL" id="CP002629">
    <property type="protein sequence ID" value="AEB10006.1"/>
    <property type="molecule type" value="Genomic_DNA"/>
</dbReference>
<keyword evidence="2" id="KW-1185">Reference proteome</keyword>
<dbReference type="InterPro" id="IPR007438">
    <property type="entry name" value="DUF488"/>
</dbReference>
<dbReference type="Pfam" id="PF04343">
    <property type="entry name" value="DUF488"/>
    <property type="match status" value="1"/>
</dbReference>
<dbReference type="HOGENOM" id="CLU_077467_2_2_7"/>
<reference evidence="2" key="2">
    <citation type="submission" date="2011-03" db="EMBL/GenBank/DDBJ databases">
        <title>The complete genome of Desulfobacca acetoxidans DSM 11109.</title>
        <authorList>
            <consortium name="US DOE Joint Genome Institute (JGI-PGF)"/>
            <person name="Lucas S."/>
            <person name="Copeland A."/>
            <person name="Lapidus A."/>
            <person name="Bruce D."/>
            <person name="Goodwin L."/>
            <person name="Pitluck S."/>
            <person name="Peters L."/>
            <person name="Kyrpides N."/>
            <person name="Mavromatis K."/>
            <person name="Ivanova N."/>
            <person name="Ovchinnikova G."/>
            <person name="Teshima H."/>
            <person name="Detter J.C."/>
            <person name="Han C."/>
            <person name="Land M."/>
            <person name="Hauser L."/>
            <person name="Markowitz V."/>
            <person name="Cheng J.-F."/>
            <person name="Hugenholtz P."/>
            <person name="Woyke T."/>
            <person name="Wu D."/>
            <person name="Spring S."/>
            <person name="Schueler E."/>
            <person name="Brambilla E."/>
            <person name="Klenk H.-P."/>
            <person name="Eisen J.A."/>
        </authorList>
    </citation>
    <scope>NUCLEOTIDE SEQUENCE [LARGE SCALE GENOMIC DNA]</scope>
    <source>
        <strain evidence="2">ATCC 700848 / DSM 11109 / ASRB2</strain>
    </source>
</reference>
<dbReference type="KEGG" id="dao:Desac_2177"/>
<dbReference type="STRING" id="880072.Desac_2177"/>
<dbReference type="AlphaFoldDB" id="F2NDE0"/>
<gene>
    <name evidence="1" type="ordered locus">Desac_2177</name>
</gene>
<dbReference type="PANTHER" id="PTHR39337">
    <property type="entry name" value="BLR5642 PROTEIN"/>
    <property type="match status" value="1"/>
</dbReference>
<reference evidence="1 2" key="1">
    <citation type="journal article" date="2011" name="Stand. Genomic Sci.">
        <title>Complete genome sequence of the acetate-degrading sulfate reducer Desulfobacca acetoxidans type strain (ASRB2).</title>
        <authorList>
            <person name="Goker M."/>
            <person name="Teshima H."/>
            <person name="Lapidus A."/>
            <person name="Nolan M."/>
            <person name="Lucas S."/>
            <person name="Hammon N."/>
            <person name="Deshpande S."/>
            <person name="Cheng J.F."/>
            <person name="Tapia R."/>
            <person name="Han C."/>
            <person name="Goodwin L."/>
            <person name="Pitluck S."/>
            <person name="Huntemann M."/>
            <person name="Liolios K."/>
            <person name="Ivanova N."/>
            <person name="Pagani I."/>
            <person name="Mavromatis K."/>
            <person name="Ovchinikova G."/>
            <person name="Pati A."/>
            <person name="Chen A."/>
            <person name="Palaniappan K."/>
            <person name="Land M."/>
            <person name="Hauser L."/>
            <person name="Brambilla E.M."/>
            <person name="Rohde M."/>
            <person name="Spring S."/>
            <person name="Detter J.C."/>
            <person name="Woyke T."/>
            <person name="Bristow J."/>
            <person name="Eisen J.A."/>
            <person name="Markowitz V."/>
            <person name="Hugenholtz P."/>
            <person name="Kyrpides N.C."/>
            <person name="Klenk H.P."/>
        </authorList>
    </citation>
    <scope>NUCLEOTIDE SEQUENCE [LARGE SCALE GENOMIC DNA]</scope>
    <source>
        <strain evidence="2">ATCC 700848 / DSM 11109 / ASRB2</strain>
    </source>
</reference>
<name>F2NDE0_DESAR</name>
<organism evidence="1 2">
    <name type="scientific">Desulfobacca acetoxidans (strain ATCC 700848 / DSM 11109 / ASRB2)</name>
    <dbReference type="NCBI Taxonomy" id="880072"/>
    <lineage>
        <taxon>Bacteria</taxon>
        <taxon>Pseudomonadati</taxon>
        <taxon>Thermodesulfobacteriota</taxon>
        <taxon>Desulfobaccia</taxon>
        <taxon>Desulfobaccales</taxon>
        <taxon>Desulfobaccaceae</taxon>
        <taxon>Desulfobacca</taxon>
    </lineage>
</organism>
<dbReference type="RefSeq" id="WP_013707115.1">
    <property type="nucleotide sequence ID" value="NC_015388.1"/>
</dbReference>
<dbReference type="PANTHER" id="PTHR39337:SF1">
    <property type="entry name" value="BLR5642 PROTEIN"/>
    <property type="match status" value="1"/>
</dbReference>
<protein>
    <recommendedName>
        <fullName evidence="3">DUF488 domain-containing protein</fullName>
    </recommendedName>
</protein>